<keyword evidence="3 6" id="KW-0802">TPR repeat</keyword>
<evidence type="ECO:0000256" key="4">
    <source>
        <dbReference type="ARBA" id="ARBA00063969"/>
    </source>
</evidence>
<evidence type="ECO:0000256" key="2">
    <source>
        <dbReference type="ARBA" id="ARBA00022737"/>
    </source>
</evidence>
<dbReference type="PANTHER" id="PTHR46014:SF1">
    <property type="entry name" value="TETRATRICOPEPTIDE REPEAT PROTEIN 1"/>
    <property type="match status" value="1"/>
</dbReference>
<evidence type="ECO:0000256" key="1">
    <source>
        <dbReference type="ARBA" id="ARBA00022553"/>
    </source>
</evidence>
<dbReference type="Pfam" id="PF13181">
    <property type="entry name" value="TPR_8"/>
    <property type="match status" value="2"/>
</dbReference>
<comment type="subunit">
    <text evidence="4">Interacts with the GAP domain of NF1. Interacts (via TPR repeats) with HSP90AA1 and HSPA8.</text>
</comment>
<dbReference type="PROSITE" id="PS50005">
    <property type="entry name" value="TPR"/>
    <property type="match status" value="1"/>
</dbReference>
<protein>
    <recommendedName>
        <fullName evidence="5">Tetratricopeptide repeat protein 1</fullName>
    </recommendedName>
</protein>
<feature type="repeat" description="TPR" evidence="6">
    <location>
        <begin position="163"/>
        <end position="196"/>
    </location>
</feature>
<dbReference type="PANTHER" id="PTHR46014">
    <property type="entry name" value="TETRATRICOPEPTIDE REPEAT PROTEIN 1"/>
    <property type="match status" value="1"/>
</dbReference>
<dbReference type="AlphaFoldDB" id="A0AAW1LTK1"/>
<keyword evidence="1" id="KW-0597">Phosphoprotein</keyword>
<evidence type="ECO:0000313" key="8">
    <source>
        <dbReference type="Proteomes" id="UP001458880"/>
    </source>
</evidence>
<reference evidence="7 8" key="1">
    <citation type="journal article" date="2024" name="BMC Genomics">
        <title>De novo assembly and annotation of Popillia japonica's genome with initial clues to its potential as an invasive pest.</title>
        <authorList>
            <person name="Cucini C."/>
            <person name="Boschi S."/>
            <person name="Funari R."/>
            <person name="Cardaioli E."/>
            <person name="Iannotti N."/>
            <person name="Marturano G."/>
            <person name="Paoli F."/>
            <person name="Bruttini M."/>
            <person name="Carapelli A."/>
            <person name="Frati F."/>
            <person name="Nardi F."/>
        </authorList>
    </citation>
    <scope>NUCLEOTIDE SEQUENCE [LARGE SCALE GENOMIC DNA]</scope>
    <source>
        <strain evidence="7">DMR45628</strain>
    </source>
</reference>
<sequence length="264" mass="30123">METKVSNEEVVNDIIQQFQTSMSQDKLPDEAQIDEKLNVISINDNKTNEDAAQLDSSNEDSSIADVDDETLQNLEISMSQEDKEKLKEEALNLKLEGNKMFGTEKYMDAINSYTKALNMCPFSYKDERSIFYCNRAAAKIKLDYTETAIEDCTKALELNPDYIKAYIRRAKLYEKVDKLDESLADFKKVVELEPSNNEAKASLIRLPPMINERNEKLKEEMLGKLKDLGNLVLKPFGLSTDNFKLQQDPGTGGYSVNFQQNNKR</sequence>
<keyword evidence="8" id="KW-1185">Reference proteome</keyword>
<dbReference type="SMART" id="SM00028">
    <property type="entry name" value="TPR"/>
    <property type="match status" value="3"/>
</dbReference>
<dbReference type="InterPro" id="IPR052769">
    <property type="entry name" value="TPR_domain_protein"/>
</dbReference>
<dbReference type="SUPFAM" id="SSF48452">
    <property type="entry name" value="TPR-like"/>
    <property type="match status" value="1"/>
</dbReference>
<gene>
    <name evidence="7" type="ORF">QE152_g9815</name>
</gene>
<evidence type="ECO:0000313" key="7">
    <source>
        <dbReference type="EMBL" id="KAK9738510.1"/>
    </source>
</evidence>
<dbReference type="InterPro" id="IPR019734">
    <property type="entry name" value="TPR_rpt"/>
</dbReference>
<name>A0AAW1LTK1_POPJA</name>
<evidence type="ECO:0000256" key="5">
    <source>
        <dbReference type="ARBA" id="ARBA00067165"/>
    </source>
</evidence>
<dbReference type="InterPro" id="IPR011990">
    <property type="entry name" value="TPR-like_helical_dom_sf"/>
</dbReference>
<keyword evidence="2" id="KW-0677">Repeat</keyword>
<dbReference type="EMBL" id="JASPKY010000086">
    <property type="protein sequence ID" value="KAK9738510.1"/>
    <property type="molecule type" value="Genomic_DNA"/>
</dbReference>
<dbReference type="FunFam" id="1.25.40.10:FF:000367">
    <property type="entry name" value="Tetratricopeptide repeat domain 1"/>
    <property type="match status" value="1"/>
</dbReference>
<dbReference type="Proteomes" id="UP001458880">
    <property type="component" value="Unassembled WGS sequence"/>
</dbReference>
<evidence type="ECO:0000256" key="6">
    <source>
        <dbReference type="PROSITE-ProRule" id="PRU00339"/>
    </source>
</evidence>
<accession>A0AAW1LTK1</accession>
<comment type="caution">
    <text evidence="7">The sequence shown here is derived from an EMBL/GenBank/DDBJ whole genome shotgun (WGS) entry which is preliminary data.</text>
</comment>
<dbReference type="Gene3D" id="1.25.40.10">
    <property type="entry name" value="Tetratricopeptide repeat domain"/>
    <property type="match status" value="1"/>
</dbReference>
<evidence type="ECO:0000256" key="3">
    <source>
        <dbReference type="ARBA" id="ARBA00022803"/>
    </source>
</evidence>
<proteinExistence type="predicted"/>
<organism evidence="7 8">
    <name type="scientific">Popillia japonica</name>
    <name type="common">Japanese beetle</name>
    <dbReference type="NCBI Taxonomy" id="7064"/>
    <lineage>
        <taxon>Eukaryota</taxon>
        <taxon>Metazoa</taxon>
        <taxon>Ecdysozoa</taxon>
        <taxon>Arthropoda</taxon>
        <taxon>Hexapoda</taxon>
        <taxon>Insecta</taxon>
        <taxon>Pterygota</taxon>
        <taxon>Neoptera</taxon>
        <taxon>Endopterygota</taxon>
        <taxon>Coleoptera</taxon>
        <taxon>Polyphaga</taxon>
        <taxon>Scarabaeiformia</taxon>
        <taxon>Scarabaeidae</taxon>
        <taxon>Rutelinae</taxon>
        <taxon>Popillia</taxon>
    </lineage>
</organism>